<dbReference type="RefSeq" id="WP_130170913.1">
    <property type="nucleotide sequence ID" value="NZ_SHMR01000005.1"/>
</dbReference>
<proteinExistence type="predicted"/>
<evidence type="ECO:0000313" key="3">
    <source>
        <dbReference type="Proteomes" id="UP000292704"/>
    </source>
</evidence>
<feature type="compositionally biased region" description="Pro residues" evidence="1">
    <location>
        <begin position="1"/>
        <end position="12"/>
    </location>
</feature>
<organism evidence="2 3">
    <name type="scientific">Natrinema altunense</name>
    <dbReference type="NCBI Taxonomy" id="222984"/>
    <lineage>
        <taxon>Archaea</taxon>
        <taxon>Methanobacteriati</taxon>
        <taxon>Methanobacteriota</taxon>
        <taxon>Stenosarchaea group</taxon>
        <taxon>Halobacteria</taxon>
        <taxon>Halobacteriales</taxon>
        <taxon>Natrialbaceae</taxon>
        <taxon>Natrinema</taxon>
    </lineage>
</organism>
<dbReference type="Proteomes" id="UP000292704">
    <property type="component" value="Unassembled WGS sequence"/>
</dbReference>
<feature type="region of interest" description="Disordered" evidence="1">
    <location>
        <begin position="1"/>
        <end position="20"/>
    </location>
</feature>
<evidence type="ECO:0000313" key="2">
    <source>
        <dbReference type="EMBL" id="RZH67632.1"/>
    </source>
</evidence>
<dbReference type="OrthoDB" id="206185at2157"/>
<evidence type="ECO:0000256" key="1">
    <source>
        <dbReference type="SAM" id="MobiDB-lite"/>
    </source>
</evidence>
<reference evidence="2 3" key="1">
    <citation type="submission" date="2019-02" db="EMBL/GenBank/DDBJ databases">
        <title>Genome analysis provides insights into bioremediation potentialities and Haloocin production by Natrinema altunense strain 4.1R isolated from Chott Douz in Tunisian desert.</title>
        <authorList>
            <person name="Najjari A."/>
            <person name="Youssef N."/>
            <person name="Ben Dhia O."/>
            <person name="Ferjani R."/>
            <person name="El Hidri D."/>
            <person name="Ouzari H.I."/>
            <person name="Cherif A."/>
        </authorList>
    </citation>
    <scope>NUCLEOTIDE SEQUENCE [LARGE SCALE GENOMIC DNA]</scope>
    <source>
        <strain evidence="2 3">4.1R</strain>
    </source>
</reference>
<dbReference type="EMBL" id="SHMR01000005">
    <property type="protein sequence ID" value="RZH67632.1"/>
    <property type="molecule type" value="Genomic_DNA"/>
</dbReference>
<name>A0A482XWW6_9EURY</name>
<dbReference type="AlphaFoldDB" id="A0A482XWW6"/>
<gene>
    <name evidence="2" type="ORF">ELS17_12315</name>
</gene>
<sequence length="103" mass="10947">MTDRPPSPPTPSLGPQTHDPALETGIVATTEQLAAAVEDALGCRPDDAVLESLLLELDRHGYVDWVTVTRTGAHVWDCSESADRIGAAIATAVADRLASWLEN</sequence>
<accession>A0A482XWW6</accession>
<protein>
    <submittedName>
        <fullName evidence="2">Uncharacterized protein</fullName>
    </submittedName>
</protein>
<comment type="caution">
    <text evidence="2">The sequence shown here is derived from an EMBL/GenBank/DDBJ whole genome shotgun (WGS) entry which is preliminary data.</text>
</comment>